<dbReference type="GO" id="GO:0031412">
    <property type="term" value="P:gas vesicle organization"/>
    <property type="evidence" value="ECO:0007669"/>
    <property type="project" value="InterPro"/>
</dbReference>
<dbReference type="GO" id="GO:0016887">
    <property type="term" value="F:ATP hydrolysis activity"/>
    <property type="evidence" value="ECO:0007669"/>
    <property type="project" value="InterPro"/>
</dbReference>
<evidence type="ECO:0000256" key="5">
    <source>
        <dbReference type="ARBA" id="ARBA00022840"/>
    </source>
</evidence>
<feature type="domain" description="ATPase dynein-related AAA" evidence="7">
    <location>
        <begin position="45"/>
        <end position="196"/>
    </location>
</feature>
<evidence type="ECO:0000256" key="2">
    <source>
        <dbReference type="ARBA" id="ARBA00022490"/>
    </source>
</evidence>
<dbReference type="InterPro" id="IPR013462">
    <property type="entry name" value="Gas-vesicle_GvpN"/>
</dbReference>
<dbReference type="NCBIfam" id="TIGR02640">
    <property type="entry name" value="gas_vesic_GvpN"/>
    <property type="match status" value="1"/>
</dbReference>
<dbReference type="GO" id="GO:0031411">
    <property type="term" value="C:gas vesicle"/>
    <property type="evidence" value="ECO:0007669"/>
    <property type="project" value="InterPro"/>
</dbReference>
<dbReference type="SUPFAM" id="SSF52540">
    <property type="entry name" value="P-loop containing nucleoside triphosphate hydrolases"/>
    <property type="match status" value="1"/>
</dbReference>
<dbReference type="AlphaFoldDB" id="A0AAT9LF79"/>
<evidence type="ECO:0000256" key="6">
    <source>
        <dbReference type="ARBA" id="ARBA00049360"/>
    </source>
</evidence>
<dbReference type="GO" id="GO:0005524">
    <property type="term" value="F:ATP binding"/>
    <property type="evidence" value="ECO:0007669"/>
    <property type="project" value="UniProtKB-KW"/>
</dbReference>
<name>A0AAT9LF79_9FIRM</name>
<reference evidence="8" key="1">
    <citation type="submission" date="2020-10" db="EMBL/GenBank/DDBJ databases">
        <authorList>
            <person name="Kadnikov V."/>
            <person name="Beletsky A.V."/>
            <person name="Mardanov A.V."/>
            <person name="Karnachuk O.V."/>
            <person name="Ravin N.V."/>
        </authorList>
    </citation>
    <scope>NUCLEOTIDE SEQUENCE</scope>
    <source>
        <strain evidence="8">Bu02</strain>
    </source>
</reference>
<dbReference type="GO" id="GO:0005737">
    <property type="term" value="C:cytoplasm"/>
    <property type="evidence" value="ECO:0007669"/>
    <property type="project" value="UniProtKB-SubCell"/>
</dbReference>
<dbReference type="InterPro" id="IPR027417">
    <property type="entry name" value="P-loop_NTPase"/>
</dbReference>
<proteinExistence type="predicted"/>
<comment type="catalytic activity">
    <reaction evidence="6">
        <text>ATP + H2O = ADP + phosphate + H(+)</text>
        <dbReference type="Rhea" id="RHEA:13065"/>
        <dbReference type="ChEBI" id="CHEBI:15377"/>
        <dbReference type="ChEBI" id="CHEBI:15378"/>
        <dbReference type="ChEBI" id="CHEBI:30616"/>
        <dbReference type="ChEBI" id="CHEBI:43474"/>
        <dbReference type="ChEBI" id="CHEBI:456216"/>
    </reaction>
</comment>
<comment type="subcellular location">
    <subcellularLocation>
        <location evidence="1">Cytoplasm</location>
    </subcellularLocation>
</comment>
<evidence type="ECO:0000256" key="1">
    <source>
        <dbReference type="ARBA" id="ARBA00004496"/>
    </source>
</evidence>
<keyword evidence="5" id="KW-0067">ATP-binding</keyword>
<keyword evidence="4" id="KW-0378">Hydrolase</keyword>
<dbReference type="EMBL" id="CP062796">
    <property type="protein sequence ID" value="QUL99242.1"/>
    <property type="molecule type" value="Genomic_DNA"/>
</dbReference>
<organism evidence="8">
    <name type="scientific">Candidatus Fermentithermobacillus carboniphilus</name>
    <dbReference type="NCBI Taxonomy" id="3085328"/>
    <lineage>
        <taxon>Bacteria</taxon>
        <taxon>Bacillati</taxon>
        <taxon>Bacillota</taxon>
        <taxon>Candidatus Fermentithermobacillia</taxon>
        <taxon>Candidatus Fermentithermobacillales</taxon>
        <taxon>Candidatus Fermentithermobacillaceae</taxon>
        <taxon>Candidatus Fermentithermobacillus</taxon>
    </lineage>
</organism>
<protein>
    <submittedName>
        <fullName evidence="8">Gas vesicle protein GvpN</fullName>
    </submittedName>
</protein>
<accession>A0AAT9LF79</accession>
<dbReference type="PANTHER" id="PTHR42759">
    <property type="entry name" value="MOXR FAMILY PROTEIN"/>
    <property type="match status" value="1"/>
</dbReference>
<gene>
    <name evidence="8" type="primary">gvpN</name>
    <name evidence="8" type="ORF">IMF26_04080</name>
</gene>
<dbReference type="KEGG" id="fcz:IMF26_04080"/>
<reference evidence="8" key="2">
    <citation type="journal article" date="2023" name="Biology">
        <title>Prokaryotic Life Associated with Coal-Fire Gas Vents Revealed by Metagenomics.</title>
        <authorList>
            <person name="Kadnikov V.V."/>
            <person name="Mardanov A.V."/>
            <person name="Beletsky A.V."/>
            <person name="Karnachuk O.V."/>
            <person name="Ravin N.V."/>
        </authorList>
    </citation>
    <scope>NUCLEOTIDE SEQUENCE</scope>
    <source>
        <strain evidence="8">Bu02</strain>
    </source>
</reference>
<evidence type="ECO:0000256" key="4">
    <source>
        <dbReference type="ARBA" id="ARBA00022801"/>
    </source>
</evidence>
<dbReference type="InterPro" id="IPR050764">
    <property type="entry name" value="CbbQ/NirQ/NorQ/GpvN"/>
</dbReference>
<sequence length="312" mass="35173">MTENIKESLTTFLPKPGEDFVETPYIREITSRALDYVKVGLPIHFKGPAGVGKTTLAMHVAAKIGRPAMIIYGDYDLAASDFVGGLQGYIRKKVLDNYIRTVVRAEESTSLYWTHGVLLEACKNGYTLIYDEFTRSRPETNNVFLPVLEERLLPLPLVSGYGGYLKVHPDFAAIFTSNPRDYAGIQKTADALLDRMATIELGNFDEETESAICMAKADLLPEDAKRVVNMVRKVREVKANKYLPSIRSSILVGKLMRLKGVHAVSSDPEFERICMYALIPEIPEQERPVVVQTIKETIRAYGDWRQYDDEKE</sequence>
<dbReference type="Pfam" id="PF07728">
    <property type="entry name" value="AAA_5"/>
    <property type="match status" value="1"/>
</dbReference>
<evidence type="ECO:0000259" key="7">
    <source>
        <dbReference type="Pfam" id="PF07728"/>
    </source>
</evidence>
<dbReference type="PANTHER" id="PTHR42759:SF1">
    <property type="entry name" value="MAGNESIUM-CHELATASE SUBUNIT CHLD"/>
    <property type="match status" value="1"/>
</dbReference>
<dbReference type="Gene3D" id="3.40.50.300">
    <property type="entry name" value="P-loop containing nucleotide triphosphate hydrolases"/>
    <property type="match status" value="1"/>
</dbReference>
<evidence type="ECO:0000256" key="3">
    <source>
        <dbReference type="ARBA" id="ARBA00022741"/>
    </source>
</evidence>
<evidence type="ECO:0000313" key="8">
    <source>
        <dbReference type="EMBL" id="QUL99242.1"/>
    </source>
</evidence>
<keyword evidence="3" id="KW-0547">Nucleotide-binding</keyword>
<keyword evidence="2" id="KW-0963">Cytoplasm</keyword>
<dbReference type="InterPro" id="IPR011704">
    <property type="entry name" value="ATPase_dyneun-rel_AAA"/>
</dbReference>